<organism evidence="2 3">
    <name type="scientific">Cercospora zeae-maydis SCOH1-5</name>
    <dbReference type="NCBI Taxonomy" id="717836"/>
    <lineage>
        <taxon>Eukaryota</taxon>
        <taxon>Fungi</taxon>
        <taxon>Dikarya</taxon>
        <taxon>Ascomycota</taxon>
        <taxon>Pezizomycotina</taxon>
        <taxon>Dothideomycetes</taxon>
        <taxon>Dothideomycetidae</taxon>
        <taxon>Mycosphaerellales</taxon>
        <taxon>Mycosphaerellaceae</taxon>
        <taxon>Cercospora</taxon>
    </lineage>
</organism>
<sequence>MAADITHLFGGCSCERNQFVISIPRAARHEAQVFFDNTNASRRVHAAPVVAFLRVPLDFYHSATYAQFDNESHSSIKRTYNAPATRPGLPPTRRQFCGFCGTNLTAWNEALHSSRGRQEESTSNSLDYLDVTLGSLFSESLDKLEALSITPGSDSDGEEQEKEEEGEEEEAGSLEGTDAELRRTRLDEQQQQQQQQQQQVGADTDGIPIPVRTFRTNKQQQLHRLNDRGVPYFEDMIENSRLGRIRRQVGGQTSRHGTSSVQWEVIETIIGANDDRDPMPIGGSSPYKRQRLGS</sequence>
<feature type="region of interest" description="Disordered" evidence="1">
    <location>
        <begin position="148"/>
        <end position="207"/>
    </location>
</feature>
<keyword evidence="3" id="KW-1185">Reference proteome</keyword>
<dbReference type="EMBL" id="ML992665">
    <property type="protein sequence ID" value="KAF2215822.1"/>
    <property type="molecule type" value="Genomic_DNA"/>
</dbReference>
<gene>
    <name evidence="2" type="ORF">CERZMDRAFT_65218</name>
</gene>
<dbReference type="AlphaFoldDB" id="A0A6A6FQT1"/>
<dbReference type="OrthoDB" id="3907216at2759"/>
<dbReference type="Proteomes" id="UP000799539">
    <property type="component" value="Unassembled WGS sequence"/>
</dbReference>
<feature type="region of interest" description="Disordered" evidence="1">
    <location>
        <begin position="272"/>
        <end position="294"/>
    </location>
</feature>
<proteinExistence type="predicted"/>
<accession>A0A6A6FQT1</accession>
<name>A0A6A6FQT1_9PEZI</name>
<evidence type="ECO:0000313" key="2">
    <source>
        <dbReference type="EMBL" id="KAF2215822.1"/>
    </source>
</evidence>
<feature type="compositionally biased region" description="Low complexity" evidence="1">
    <location>
        <begin position="189"/>
        <end position="199"/>
    </location>
</feature>
<reference evidence="2" key="1">
    <citation type="journal article" date="2020" name="Stud. Mycol.">
        <title>101 Dothideomycetes genomes: a test case for predicting lifestyles and emergence of pathogens.</title>
        <authorList>
            <person name="Haridas S."/>
            <person name="Albert R."/>
            <person name="Binder M."/>
            <person name="Bloem J."/>
            <person name="Labutti K."/>
            <person name="Salamov A."/>
            <person name="Andreopoulos B."/>
            <person name="Baker S."/>
            <person name="Barry K."/>
            <person name="Bills G."/>
            <person name="Bluhm B."/>
            <person name="Cannon C."/>
            <person name="Castanera R."/>
            <person name="Culley D."/>
            <person name="Daum C."/>
            <person name="Ezra D."/>
            <person name="Gonzalez J."/>
            <person name="Henrissat B."/>
            <person name="Kuo A."/>
            <person name="Liang C."/>
            <person name="Lipzen A."/>
            <person name="Lutzoni F."/>
            <person name="Magnuson J."/>
            <person name="Mondo S."/>
            <person name="Nolan M."/>
            <person name="Ohm R."/>
            <person name="Pangilinan J."/>
            <person name="Park H.-J."/>
            <person name="Ramirez L."/>
            <person name="Alfaro M."/>
            <person name="Sun H."/>
            <person name="Tritt A."/>
            <person name="Yoshinaga Y."/>
            <person name="Zwiers L.-H."/>
            <person name="Turgeon B."/>
            <person name="Goodwin S."/>
            <person name="Spatafora J."/>
            <person name="Crous P."/>
            <person name="Grigoriev I."/>
        </authorList>
    </citation>
    <scope>NUCLEOTIDE SEQUENCE</scope>
    <source>
        <strain evidence="2">SCOH1-5</strain>
    </source>
</reference>
<feature type="compositionally biased region" description="Acidic residues" evidence="1">
    <location>
        <begin position="155"/>
        <end position="172"/>
    </location>
</feature>
<evidence type="ECO:0000256" key="1">
    <source>
        <dbReference type="SAM" id="MobiDB-lite"/>
    </source>
</evidence>
<feature type="compositionally biased region" description="Basic and acidic residues" evidence="1">
    <location>
        <begin position="179"/>
        <end position="188"/>
    </location>
</feature>
<evidence type="ECO:0000313" key="3">
    <source>
        <dbReference type="Proteomes" id="UP000799539"/>
    </source>
</evidence>
<evidence type="ECO:0008006" key="4">
    <source>
        <dbReference type="Google" id="ProtNLM"/>
    </source>
</evidence>
<dbReference type="Gene3D" id="3.90.1590.10">
    <property type="entry name" value="glutathione-dependent formaldehyde- activating enzyme (gfa)"/>
    <property type="match status" value="1"/>
</dbReference>
<protein>
    <recommendedName>
        <fullName evidence="4">CENP-V/GFA domain-containing protein</fullName>
    </recommendedName>
</protein>